<protein>
    <submittedName>
        <fullName evidence="3">DUF4445 domain-containing protein</fullName>
    </submittedName>
</protein>
<dbReference type="InterPro" id="IPR041414">
    <property type="entry name" value="Raco-like_middle"/>
</dbReference>
<dbReference type="Proteomes" id="UP000595224">
    <property type="component" value="Chromosome"/>
</dbReference>
<dbReference type="PANTHER" id="PTHR42895">
    <property type="entry name" value="IRON-SULFUR CLUSTER-BINDING PROTEIN-RELATED"/>
    <property type="match status" value="1"/>
</dbReference>
<dbReference type="AlphaFoldDB" id="A0A7T3RES6"/>
<keyword evidence="4" id="KW-1185">Reference proteome</keyword>
<accession>A0A7T3RES6</accession>
<evidence type="ECO:0000259" key="2">
    <source>
        <dbReference type="Pfam" id="PF17651"/>
    </source>
</evidence>
<organism evidence="3 4">
    <name type="scientific">Treponema peruense</name>
    <dbReference type="NCBI Taxonomy" id="2787628"/>
    <lineage>
        <taxon>Bacteria</taxon>
        <taxon>Pseudomonadati</taxon>
        <taxon>Spirochaetota</taxon>
        <taxon>Spirochaetia</taxon>
        <taxon>Spirochaetales</taxon>
        <taxon>Treponemataceae</taxon>
        <taxon>Treponema</taxon>
    </lineage>
</organism>
<dbReference type="RefSeq" id="WP_198443357.1">
    <property type="nucleotide sequence ID" value="NZ_CBCSHE010000002.1"/>
</dbReference>
<dbReference type="KEGG" id="tper:IWA51_04235"/>
<dbReference type="Pfam" id="PF14574">
    <property type="entry name" value="RACo_C_ter"/>
    <property type="match status" value="1"/>
</dbReference>
<dbReference type="InterPro" id="IPR027980">
    <property type="entry name" value="RACo_C"/>
</dbReference>
<dbReference type="EMBL" id="CP064936">
    <property type="protein sequence ID" value="QQA01822.1"/>
    <property type="molecule type" value="Genomic_DNA"/>
</dbReference>
<dbReference type="PANTHER" id="PTHR42895:SF1">
    <property type="entry name" value="IRON-SULFUR CLUSTER PROTEIN"/>
    <property type="match status" value="1"/>
</dbReference>
<feature type="domain" description="RACo C-terminal" evidence="1">
    <location>
        <begin position="218"/>
        <end position="442"/>
    </location>
</feature>
<name>A0A7T3RES6_9SPIR</name>
<dbReference type="InterPro" id="IPR052911">
    <property type="entry name" value="Corrinoid_activation_enz"/>
</dbReference>
<evidence type="ECO:0000259" key="1">
    <source>
        <dbReference type="Pfam" id="PF14574"/>
    </source>
</evidence>
<gene>
    <name evidence="3" type="ORF">IWA51_04235</name>
</gene>
<sequence>MLCKVCRRCGLCAGPDELKTFSSQNVCLSTILPHSFKAESGGSSCDIGIAFDLGTTTIAAAAFSLQDGMLLAQKGETNAQVPFGADCISRISFAASGGLQKLHAVVSSQLASIAQSLLMTIAPAFLSQRRGRPQIKKIVIAGNTVMQSLAAGLDVQTLGAFPFTPPSYFGKTFDDVFNGTSLEDCGAEVFFAPAVSGFIGGDALCSALSCGLVSDTNAFLADVGTNCEMAAYNSKTQKLLFASSAAGPAFEGYGISCGSSAKGGAVSRVYMKENNICCSVIGGGSAQSICGTGVLSAVSAFLKAGIIDCHGTIANGSDFINIGGSVRLTQQDIRNFQLAKAAVMAGLTILSHKAGVTSDADLYLAGGFGSSFSPQDAASTGMIPRFLSSRTLSCGNASLSGAAMILLSSTERQHILDLAAIAEFTELAVQDDFQEVYIKSLEFDV</sequence>
<dbReference type="Pfam" id="PF17651">
    <property type="entry name" value="Raco_middle"/>
    <property type="match status" value="1"/>
</dbReference>
<dbReference type="InterPro" id="IPR042259">
    <property type="entry name" value="Raco-like_middle_sf"/>
</dbReference>
<proteinExistence type="predicted"/>
<evidence type="ECO:0000313" key="3">
    <source>
        <dbReference type="EMBL" id="QQA01822.1"/>
    </source>
</evidence>
<evidence type="ECO:0000313" key="4">
    <source>
        <dbReference type="Proteomes" id="UP000595224"/>
    </source>
</evidence>
<feature type="domain" description="RACo-like middle region" evidence="2">
    <location>
        <begin position="48"/>
        <end position="212"/>
    </location>
</feature>
<dbReference type="Gene3D" id="3.30.420.480">
    <property type="entry name" value="Domain of unknown function (DUF4445)"/>
    <property type="match status" value="1"/>
</dbReference>
<reference evidence="3 4" key="1">
    <citation type="submission" date="2020-11" db="EMBL/GenBank/DDBJ databases">
        <title>Treponema Peruensis nv. sp., first commensal Treponema isolated from human feces.</title>
        <authorList>
            <person name="Belkhou C."/>
            <person name="Raes J."/>
        </authorList>
    </citation>
    <scope>NUCLEOTIDE SEQUENCE [LARGE SCALE GENOMIC DNA]</scope>
    <source>
        <strain evidence="3 4">RCC2812</strain>
    </source>
</reference>